<reference evidence="2 3" key="1">
    <citation type="submission" date="2013-12" db="EMBL/GenBank/DDBJ databases">
        <title>Draft genome of the parsitic nematode Ancylostoma duodenale.</title>
        <authorList>
            <person name="Mitreva M."/>
        </authorList>
    </citation>
    <scope>NUCLEOTIDE SEQUENCE [LARGE SCALE GENOMIC DNA]</scope>
    <source>
        <strain evidence="2 3">Zhejiang</strain>
    </source>
</reference>
<name>A0A0C2CXH2_9BILA</name>
<dbReference type="Gene3D" id="2.60.40.150">
    <property type="entry name" value="C2 domain"/>
    <property type="match status" value="1"/>
</dbReference>
<evidence type="ECO:0000313" key="3">
    <source>
        <dbReference type="Proteomes" id="UP000054047"/>
    </source>
</evidence>
<feature type="non-terminal residue" evidence="2">
    <location>
        <position position="1"/>
    </location>
</feature>
<protein>
    <submittedName>
        <fullName evidence="2">Uncharacterized protein</fullName>
    </submittedName>
</protein>
<dbReference type="Proteomes" id="UP000054047">
    <property type="component" value="Unassembled WGS sequence"/>
</dbReference>
<sequence length="247" mass="26757">TFKGHDSAHVGAISYLGSGIPQGAVFAGFRHVPLLNSEGDVLPNATLFVHVAVTNKRGGGKAKKRGMSVKRKSSRVNTGMKLVGIKTVDDQFKTAVAPLCESIAMRNKLEAALVLIALYFSTTKSSNFHAKIQVDWQEECGLGPAGTIRQGIRLIHSRMMTLAVNCEFPKINLKSATPPSSPSAGSETSRSQEVVPSFMIESDEKNIEESIKHISESHDELAHLCLESGLKGQKATRAAENFTWNLR</sequence>
<dbReference type="InterPro" id="IPR035892">
    <property type="entry name" value="C2_domain_sf"/>
</dbReference>
<proteinExistence type="predicted"/>
<dbReference type="AlphaFoldDB" id="A0A0C2CXH2"/>
<evidence type="ECO:0000313" key="2">
    <source>
        <dbReference type="EMBL" id="KIH54542.1"/>
    </source>
</evidence>
<keyword evidence="3" id="KW-1185">Reference proteome</keyword>
<organism evidence="2 3">
    <name type="scientific">Ancylostoma duodenale</name>
    <dbReference type="NCBI Taxonomy" id="51022"/>
    <lineage>
        <taxon>Eukaryota</taxon>
        <taxon>Metazoa</taxon>
        <taxon>Ecdysozoa</taxon>
        <taxon>Nematoda</taxon>
        <taxon>Chromadorea</taxon>
        <taxon>Rhabditida</taxon>
        <taxon>Rhabditina</taxon>
        <taxon>Rhabditomorpha</taxon>
        <taxon>Strongyloidea</taxon>
        <taxon>Ancylostomatidae</taxon>
        <taxon>Ancylostomatinae</taxon>
        <taxon>Ancylostoma</taxon>
    </lineage>
</organism>
<feature type="compositionally biased region" description="Low complexity" evidence="1">
    <location>
        <begin position="175"/>
        <end position="191"/>
    </location>
</feature>
<evidence type="ECO:0000256" key="1">
    <source>
        <dbReference type="SAM" id="MobiDB-lite"/>
    </source>
</evidence>
<dbReference type="EMBL" id="KN738940">
    <property type="protein sequence ID" value="KIH54542.1"/>
    <property type="molecule type" value="Genomic_DNA"/>
</dbReference>
<dbReference type="OrthoDB" id="269822at2759"/>
<gene>
    <name evidence="2" type="ORF">ANCDUO_15311</name>
</gene>
<feature type="region of interest" description="Disordered" evidence="1">
    <location>
        <begin position="175"/>
        <end position="195"/>
    </location>
</feature>
<accession>A0A0C2CXH2</accession>